<gene>
    <name evidence="1" type="ORF">FD29_GL001616</name>
</gene>
<evidence type="ECO:0000313" key="1">
    <source>
        <dbReference type="EMBL" id="KRL42746.1"/>
    </source>
</evidence>
<name>A0A0R1QKK1_9LACO</name>
<comment type="caution">
    <text evidence="1">The sequence shown here is derived from an EMBL/GenBank/DDBJ whole genome shotgun (WGS) entry which is preliminary data.</text>
</comment>
<accession>A0A0R1QKK1</accession>
<dbReference type="EMBL" id="AZEZ01000102">
    <property type="protein sequence ID" value="KRL42746.1"/>
    <property type="molecule type" value="Genomic_DNA"/>
</dbReference>
<dbReference type="RefSeq" id="WP_057888889.1">
    <property type="nucleotide sequence ID" value="NZ_AZEZ01000102.1"/>
</dbReference>
<protein>
    <recommendedName>
        <fullName evidence="3">Bacterial Pleckstrin homology domain-containing protein</fullName>
    </recommendedName>
</protein>
<reference evidence="1 2" key="1">
    <citation type="journal article" date="2015" name="Genome Announc.">
        <title>Expanding the biotechnology potential of lactobacilli through comparative genomics of 213 strains and associated genera.</title>
        <authorList>
            <person name="Sun Z."/>
            <person name="Harris H.M."/>
            <person name="McCann A."/>
            <person name="Guo C."/>
            <person name="Argimon S."/>
            <person name="Zhang W."/>
            <person name="Yang X."/>
            <person name="Jeffery I.B."/>
            <person name="Cooney J.C."/>
            <person name="Kagawa T.F."/>
            <person name="Liu W."/>
            <person name="Song Y."/>
            <person name="Salvetti E."/>
            <person name="Wrobel A."/>
            <person name="Rasinkangas P."/>
            <person name="Parkhill J."/>
            <person name="Rea M.C."/>
            <person name="O'Sullivan O."/>
            <person name="Ritari J."/>
            <person name="Douillard F.P."/>
            <person name="Paul Ross R."/>
            <person name="Yang R."/>
            <person name="Briner A.E."/>
            <person name="Felis G.E."/>
            <person name="de Vos W.M."/>
            <person name="Barrangou R."/>
            <person name="Klaenhammer T.R."/>
            <person name="Caufield P.W."/>
            <person name="Cui Y."/>
            <person name="Zhang H."/>
            <person name="O'Toole P.W."/>
        </authorList>
    </citation>
    <scope>NUCLEOTIDE SEQUENCE [LARGE SCALE GENOMIC DNA]</scope>
    <source>
        <strain evidence="1 2">DSM 14500</strain>
    </source>
</reference>
<proteinExistence type="predicted"/>
<dbReference type="Proteomes" id="UP000050872">
    <property type="component" value="Unassembled WGS sequence"/>
</dbReference>
<organism evidence="1 2">
    <name type="scientific">Companilactobacillus mindensis DSM 14500</name>
    <dbReference type="NCBI Taxonomy" id="1423770"/>
    <lineage>
        <taxon>Bacteria</taxon>
        <taxon>Bacillati</taxon>
        <taxon>Bacillota</taxon>
        <taxon>Bacilli</taxon>
        <taxon>Lactobacillales</taxon>
        <taxon>Lactobacillaceae</taxon>
        <taxon>Companilactobacillus</taxon>
    </lineage>
</organism>
<dbReference type="AlphaFoldDB" id="A0A0R1QKK1"/>
<evidence type="ECO:0008006" key="3">
    <source>
        <dbReference type="Google" id="ProtNLM"/>
    </source>
</evidence>
<dbReference type="PATRIC" id="fig|1423770.3.peg.1653"/>
<evidence type="ECO:0000313" key="2">
    <source>
        <dbReference type="Proteomes" id="UP000050872"/>
    </source>
</evidence>
<dbReference type="OrthoDB" id="2307153at2"/>
<keyword evidence="2" id="KW-1185">Reference proteome</keyword>
<sequence>MFAYVEIIDEQGKTTYNYVNFEISDGLLSIKPLKGMLPVHLSVIPISQIKDISENEYYGWNTISFTHGKNKYVFTYSGFGGEDYLREHLLAVMSD</sequence>